<dbReference type="AlphaFoldDB" id="A0A4R6RU94"/>
<evidence type="ECO:0000259" key="6">
    <source>
        <dbReference type="PROSITE" id="PS50977"/>
    </source>
</evidence>
<evidence type="ECO:0000256" key="3">
    <source>
        <dbReference type="ARBA" id="ARBA00023163"/>
    </source>
</evidence>
<evidence type="ECO:0000313" key="7">
    <source>
        <dbReference type="EMBL" id="TDP90354.1"/>
    </source>
</evidence>
<dbReference type="OrthoDB" id="8688418at2"/>
<dbReference type="PROSITE" id="PS01081">
    <property type="entry name" value="HTH_TETR_1"/>
    <property type="match status" value="1"/>
</dbReference>
<evidence type="ECO:0000256" key="2">
    <source>
        <dbReference type="ARBA" id="ARBA00023125"/>
    </source>
</evidence>
<feature type="compositionally biased region" description="Pro residues" evidence="5">
    <location>
        <begin position="209"/>
        <end position="218"/>
    </location>
</feature>
<dbReference type="PANTHER" id="PTHR30055">
    <property type="entry name" value="HTH-TYPE TRANSCRIPTIONAL REGULATOR RUTR"/>
    <property type="match status" value="1"/>
</dbReference>
<feature type="region of interest" description="Disordered" evidence="5">
    <location>
        <begin position="205"/>
        <end position="226"/>
    </location>
</feature>
<dbReference type="InterPro" id="IPR009057">
    <property type="entry name" value="Homeodomain-like_sf"/>
</dbReference>
<dbReference type="Gene3D" id="1.10.357.10">
    <property type="entry name" value="Tetracycline Repressor, domain 2"/>
    <property type="match status" value="1"/>
</dbReference>
<keyword evidence="3" id="KW-0804">Transcription</keyword>
<dbReference type="Pfam" id="PF00440">
    <property type="entry name" value="TetR_N"/>
    <property type="match status" value="1"/>
</dbReference>
<dbReference type="PROSITE" id="PS50977">
    <property type="entry name" value="HTH_TETR_2"/>
    <property type="match status" value="1"/>
</dbReference>
<keyword evidence="1" id="KW-0805">Transcription regulation</keyword>
<evidence type="ECO:0000313" key="8">
    <source>
        <dbReference type="Proteomes" id="UP000295601"/>
    </source>
</evidence>
<accession>A0A4R6RU94</accession>
<dbReference type="Proteomes" id="UP000295601">
    <property type="component" value="Unassembled WGS sequence"/>
</dbReference>
<dbReference type="EMBL" id="SNYA01000007">
    <property type="protein sequence ID" value="TDP90354.1"/>
    <property type="molecule type" value="Genomic_DNA"/>
</dbReference>
<dbReference type="GO" id="GO:0000976">
    <property type="term" value="F:transcription cis-regulatory region binding"/>
    <property type="evidence" value="ECO:0007669"/>
    <property type="project" value="TreeGrafter"/>
</dbReference>
<dbReference type="GO" id="GO:0003700">
    <property type="term" value="F:DNA-binding transcription factor activity"/>
    <property type="evidence" value="ECO:0007669"/>
    <property type="project" value="TreeGrafter"/>
</dbReference>
<organism evidence="7 8">
    <name type="scientific">Leucobacter luti</name>
    <dbReference type="NCBI Taxonomy" id="340320"/>
    <lineage>
        <taxon>Bacteria</taxon>
        <taxon>Bacillati</taxon>
        <taxon>Actinomycetota</taxon>
        <taxon>Actinomycetes</taxon>
        <taxon>Micrococcales</taxon>
        <taxon>Microbacteriaceae</taxon>
        <taxon>Leucobacter</taxon>
    </lineage>
</organism>
<dbReference type="SUPFAM" id="SSF46689">
    <property type="entry name" value="Homeodomain-like"/>
    <property type="match status" value="1"/>
</dbReference>
<name>A0A4R6RU94_9MICO</name>
<keyword evidence="8" id="KW-1185">Reference proteome</keyword>
<comment type="caution">
    <text evidence="7">The sequence shown here is derived from an EMBL/GenBank/DDBJ whole genome shotgun (WGS) entry which is preliminary data.</text>
</comment>
<dbReference type="PANTHER" id="PTHR30055:SF234">
    <property type="entry name" value="HTH-TYPE TRANSCRIPTIONAL REGULATOR BETI"/>
    <property type="match status" value="1"/>
</dbReference>
<gene>
    <name evidence="7" type="ORF">EDF62_2924</name>
</gene>
<evidence type="ECO:0000256" key="4">
    <source>
        <dbReference type="PROSITE-ProRule" id="PRU00335"/>
    </source>
</evidence>
<feature type="domain" description="HTH tetR-type" evidence="6">
    <location>
        <begin position="15"/>
        <end position="75"/>
    </location>
</feature>
<dbReference type="InterPro" id="IPR001647">
    <property type="entry name" value="HTH_TetR"/>
</dbReference>
<dbReference type="InterPro" id="IPR050109">
    <property type="entry name" value="HTH-type_TetR-like_transc_reg"/>
</dbReference>
<dbReference type="RefSeq" id="WP_133617509.1">
    <property type="nucleotide sequence ID" value="NZ_SNYA01000007.1"/>
</dbReference>
<sequence length="226" mass="24131">MSDSAEFTGRAAKMRRTRIAITEHARKLTAAHGINGFTIEDVCEPVGISRRTFFNYFPSKEAAVVGTPPDLLESEAIRNFVAGGARTGRISATLLDDLVETAAEMMDEVFAIAGTITHVNAIVAREPSFMEKFVSESEEVHRRFTAMIEEREGLEPGDPRARLAIEVLGALLHSSAHTFFASSSTGSIGPVLRNALALSREVLTGTPQSVPPASPPVAPSSALPGT</sequence>
<reference evidence="7 8" key="1">
    <citation type="submission" date="2019-03" db="EMBL/GenBank/DDBJ databases">
        <title>Genomic analyses of the natural microbiome of Caenorhabditis elegans.</title>
        <authorList>
            <person name="Samuel B."/>
        </authorList>
    </citation>
    <scope>NUCLEOTIDE SEQUENCE [LARGE SCALE GENOMIC DNA]</scope>
    <source>
        <strain evidence="7 8">JUb18</strain>
    </source>
</reference>
<protein>
    <submittedName>
        <fullName evidence="7">TetR family transcriptional regulator</fullName>
    </submittedName>
</protein>
<dbReference type="InterPro" id="IPR023772">
    <property type="entry name" value="DNA-bd_HTH_TetR-type_CS"/>
</dbReference>
<evidence type="ECO:0000256" key="5">
    <source>
        <dbReference type="SAM" id="MobiDB-lite"/>
    </source>
</evidence>
<keyword evidence="2 4" id="KW-0238">DNA-binding</keyword>
<feature type="DNA-binding region" description="H-T-H motif" evidence="4">
    <location>
        <begin position="38"/>
        <end position="57"/>
    </location>
</feature>
<proteinExistence type="predicted"/>
<evidence type="ECO:0000256" key="1">
    <source>
        <dbReference type="ARBA" id="ARBA00023015"/>
    </source>
</evidence>